<gene>
    <name evidence="4" type="ORF">GCM10007094_25980</name>
</gene>
<feature type="transmembrane region" description="Helical" evidence="2">
    <location>
        <begin position="21"/>
        <end position="41"/>
    </location>
</feature>
<dbReference type="InterPro" id="IPR007730">
    <property type="entry name" value="SPOR-like_dom"/>
</dbReference>
<dbReference type="PROSITE" id="PS51724">
    <property type="entry name" value="SPOR"/>
    <property type="match status" value="1"/>
</dbReference>
<dbReference type="RefSeq" id="WP_209009081.1">
    <property type="nucleotide sequence ID" value="NZ_BMXE01000004.1"/>
</dbReference>
<keyword evidence="2" id="KW-1133">Transmembrane helix</keyword>
<comment type="caution">
    <text evidence="4">The sequence shown here is derived from an EMBL/GenBank/DDBJ whole genome shotgun (WGS) entry which is preliminary data.</text>
</comment>
<sequence length="327" mass="35373">MLLPHKINELREKPKVLQERVTVLAWGIAALSFAALAASAIQMPGKFAHQAPTYEPAALPLPLPGPVTTTASTGRTEPLTAVQMYDSTRKVESESDLQNSRELHAIREEIISLRRSLLRITEQNRRLSHQLKTLEEATKHARAEPKPNLLPPRKAANTGQDHVAPVETLPAPELLQKQQPSDTAGPIPEMILSKVVAVPNATPTKEAAPEPVVAEPLKTILPALPKFHKTPAAGKLHQSGAGKITRTSFAVDLGNFDNATSVESQWRELTESKPLLLGDLTKRVSATSTNGATQYTLTAGPFYNAADTALVCARLAREKVNCAPTTF</sequence>
<evidence type="ECO:0000313" key="5">
    <source>
        <dbReference type="Proteomes" id="UP000637980"/>
    </source>
</evidence>
<evidence type="ECO:0000313" key="4">
    <source>
        <dbReference type="EMBL" id="GHB35272.1"/>
    </source>
</evidence>
<keyword evidence="2" id="KW-0472">Membrane</keyword>
<evidence type="ECO:0000259" key="3">
    <source>
        <dbReference type="PROSITE" id="PS51724"/>
    </source>
</evidence>
<feature type="domain" description="SPOR" evidence="3">
    <location>
        <begin position="243"/>
        <end position="327"/>
    </location>
</feature>
<protein>
    <recommendedName>
        <fullName evidence="3">SPOR domain-containing protein</fullName>
    </recommendedName>
</protein>
<organism evidence="4 5">
    <name type="scientific">Pseudovibrio japonicus</name>
    <dbReference type="NCBI Taxonomy" id="366534"/>
    <lineage>
        <taxon>Bacteria</taxon>
        <taxon>Pseudomonadati</taxon>
        <taxon>Pseudomonadota</taxon>
        <taxon>Alphaproteobacteria</taxon>
        <taxon>Hyphomicrobiales</taxon>
        <taxon>Stappiaceae</taxon>
        <taxon>Pseudovibrio</taxon>
    </lineage>
</organism>
<accession>A0ABQ3EEC2</accession>
<evidence type="ECO:0000256" key="1">
    <source>
        <dbReference type="SAM" id="MobiDB-lite"/>
    </source>
</evidence>
<dbReference type="Proteomes" id="UP000637980">
    <property type="component" value="Unassembled WGS sequence"/>
</dbReference>
<evidence type="ECO:0000256" key="2">
    <source>
        <dbReference type="SAM" id="Phobius"/>
    </source>
</evidence>
<feature type="compositionally biased region" description="Basic and acidic residues" evidence="1">
    <location>
        <begin position="136"/>
        <end position="145"/>
    </location>
</feature>
<keyword evidence="2" id="KW-0812">Transmembrane</keyword>
<feature type="region of interest" description="Disordered" evidence="1">
    <location>
        <begin position="136"/>
        <end position="161"/>
    </location>
</feature>
<reference evidence="5" key="1">
    <citation type="journal article" date="2019" name="Int. J. Syst. Evol. Microbiol.">
        <title>The Global Catalogue of Microorganisms (GCM) 10K type strain sequencing project: providing services to taxonomists for standard genome sequencing and annotation.</title>
        <authorList>
            <consortium name="The Broad Institute Genomics Platform"/>
            <consortium name="The Broad Institute Genome Sequencing Center for Infectious Disease"/>
            <person name="Wu L."/>
            <person name="Ma J."/>
        </authorList>
    </citation>
    <scope>NUCLEOTIDE SEQUENCE [LARGE SCALE GENOMIC DNA]</scope>
    <source>
        <strain evidence="5">KCTC 12861</strain>
    </source>
</reference>
<keyword evidence="5" id="KW-1185">Reference proteome</keyword>
<proteinExistence type="predicted"/>
<name>A0ABQ3EEC2_9HYPH</name>
<dbReference type="EMBL" id="BMXE01000004">
    <property type="protein sequence ID" value="GHB35272.1"/>
    <property type="molecule type" value="Genomic_DNA"/>
</dbReference>
<dbReference type="Pfam" id="PF05036">
    <property type="entry name" value="SPOR"/>
    <property type="match status" value="1"/>
</dbReference>